<keyword evidence="3 6" id="KW-1133">Transmembrane helix</keyword>
<evidence type="ECO:0000313" key="8">
    <source>
        <dbReference type="EMBL" id="TQB74032.1"/>
    </source>
</evidence>
<dbReference type="SUPFAM" id="SSF103473">
    <property type="entry name" value="MFS general substrate transporter"/>
    <property type="match status" value="1"/>
</dbReference>
<keyword evidence="9" id="KW-1185">Reference proteome</keyword>
<dbReference type="PROSITE" id="PS50850">
    <property type="entry name" value="MFS"/>
    <property type="match status" value="1"/>
</dbReference>
<evidence type="ECO:0000313" key="9">
    <source>
        <dbReference type="Proteomes" id="UP000319663"/>
    </source>
</evidence>
<comment type="caution">
    <text evidence="8">The sequence shown here is derived from an EMBL/GenBank/DDBJ whole genome shotgun (WGS) entry which is preliminary data.</text>
</comment>
<feature type="region of interest" description="Disordered" evidence="5">
    <location>
        <begin position="1"/>
        <end position="23"/>
    </location>
</feature>
<dbReference type="Proteomes" id="UP000319663">
    <property type="component" value="Unassembled WGS sequence"/>
</dbReference>
<dbReference type="PANTHER" id="PTHR23501:SF33">
    <property type="entry name" value="MAJOR FACILITATOR SUPERFAMILY (MFS) PROFILE DOMAIN-CONTAINING PROTEIN"/>
    <property type="match status" value="1"/>
</dbReference>
<evidence type="ECO:0000256" key="3">
    <source>
        <dbReference type="ARBA" id="ARBA00022989"/>
    </source>
</evidence>
<dbReference type="InterPro" id="IPR036259">
    <property type="entry name" value="MFS_trans_sf"/>
</dbReference>
<feature type="transmembrane region" description="Helical" evidence="6">
    <location>
        <begin position="428"/>
        <end position="448"/>
    </location>
</feature>
<dbReference type="Pfam" id="PF07690">
    <property type="entry name" value="MFS_1"/>
    <property type="match status" value="1"/>
</dbReference>
<feature type="transmembrane region" description="Helical" evidence="6">
    <location>
        <begin position="235"/>
        <end position="255"/>
    </location>
</feature>
<dbReference type="InterPro" id="IPR020846">
    <property type="entry name" value="MFS_dom"/>
</dbReference>
<feature type="transmembrane region" description="Helical" evidence="6">
    <location>
        <begin position="494"/>
        <end position="513"/>
    </location>
</feature>
<comment type="subcellular location">
    <subcellularLocation>
        <location evidence="1">Membrane</location>
        <topology evidence="1">Multi-pass membrane protein</topology>
    </subcellularLocation>
</comment>
<dbReference type="AlphaFoldDB" id="A0A507QYZ7"/>
<evidence type="ECO:0000256" key="5">
    <source>
        <dbReference type="SAM" id="MobiDB-lite"/>
    </source>
</evidence>
<accession>A0A507QYZ7</accession>
<feature type="transmembrane region" description="Helical" evidence="6">
    <location>
        <begin position="323"/>
        <end position="346"/>
    </location>
</feature>
<feature type="transmembrane region" description="Helical" evidence="6">
    <location>
        <begin position="460"/>
        <end position="482"/>
    </location>
</feature>
<evidence type="ECO:0000256" key="4">
    <source>
        <dbReference type="ARBA" id="ARBA00023136"/>
    </source>
</evidence>
<keyword evidence="4 6" id="KW-0472">Membrane</keyword>
<dbReference type="GO" id="GO:0000329">
    <property type="term" value="C:fungal-type vacuole membrane"/>
    <property type="evidence" value="ECO:0007669"/>
    <property type="project" value="TreeGrafter"/>
</dbReference>
<evidence type="ECO:0000256" key="2">
    <source>
        <dbReference type="ARBA" id="ARBA00022692"/>
    </source>
</evidence>
<dbReference type="InterPro" id="IPR011701">
    <property type="entry name" value="MFS"/>
</dbReference>
<protein>
    <recommendedName>
        <fullName evidence="7">Major facilitator superfamily (MFS) profile domain-containing protein</fullName>
    </recommendedName>
</protein>
<dbReference type="GO" id="GO:0015174">
    <property type="term" value="F:basic amino acid transmembrane transporter activity"/>
    <property type="evidence" value="ECO:0007669"/>
    <property type="project" value="TreeGrafter"/>
</dbReference>
<name>A0A507QYZ7_MONPU</name>
<proteinExistence type="predicted"/>
<evidence type="ECO:0000256" key="6">
    <source>
        <dbReference type="SAM" id="Phobius"/>
    </source>
</evidence>
<dbReference type="PANTHER" id="PTHR23501">
    <property type="entry name" value="MAJOR FACILITATOR SUPERFAMILY"/>
    <property type="match status" value="1"/>
</dbReference>
<feature type="transmembrane region" description="Helical" evidence="6">
    <location>
        <begin position="149"/>
        <end position="167"/>
    </location>
</feature>
<feature type="transmembrane region" description="Helical" evidence="6">
    <location>
        <begin position="366"/>
        <end position="387"/>
    </location>
</feature>
<reference evidence="8 9" key="1">
    <citation type="submission" date="2019-06" db="EMBL/GenBank/DDBJ databases">
        <title>Wine fermentation using esterase from Monascus purpureus.</title>
        <authorList>
            <person name="Geng C."/>
            <person name="Zhang Y."/>
        </authorList>
    </citation>
    <scope>NUCLEOTIDE SEQUENCE [LARGE SCALE GENOMIC DNA]</scope>
    <source>
        <strain evidence="8">HQ1</strain>
    </source>
</reference>
<evidence type="ECO:0000256" key="1">
    <source>
        <dbReference type="ARBA" id="ARBA00004141"/>
    </source>
</evidence>
<feature type="transmembrane region" description="Helical" evidence="6">
    <location>
        <begin position="173"/>
        <end position="195"/>
    </location>
</feature>
<keyword evidence="2 6" id="KW-0812">Transmembrane</keyword>
<dbReference type="Gene3D" id="1.20.1250.20">
    <property type="entry name" value="MFS general substrate transporter like domains"/>
    <property type="match status" value="2"/>
</dbReference>
<gene>
    <name evidence="8" type="ORF">MPDQ_005231</name>
</gene>
<dbReference type="EMBL" id="VIFY01000036">
    <property type="protein sequence ID" value="TQB74032.1"/>
    <property type="molecule type" value="Genomic_DNA"/>
</dbReference>
<feature type="transmembrane region" description="Helical" evidence="6">
    <location>
        <begin position="292"/>
        <end position="311"/>
    </location>
</feature>
<sequence>MTASPAASIKADESTPLRVGRNMPSSVRKLPSYQAFDAQSSTTFSSTKMTDDITEDEETALISPDLVGVSHQDADLLKGGIKGVISVLLLGEFMANADTTIVFASAGKISSEFASLEDANWLSTSYSLGVCLAQPVYGKLSDIYGRKPVLLMAYFLFSVGCVIGAFAREIWQVILGRAISGIGGAGLITVGSVIVTDLVPKREIASWRAYINIAMTLGRSLGGPAGGWLTDSIGWRWLFLIQAPFFWISMLLTGLKLKLTIPPASKPTEHNDDDDINANSNNNPTRSKFKRIDFLGMTCLALSTSAIILLLDAGGNKFPWTAPISISLLTTAIIFFIAFILVEAYIAPEPLFALRILRQPNVLPSYLVMTLQGIAQISMMYCIPLYFQVTSSASTSVAGAHLVPAVVGNALAGLATGATIKRTGRFKALAVSAGLVASVTYILIFFSWNGHTSFWESLYIIPGGMGMGMAQASVFVSMTSMLDAKYMAMATGGLFLFTNLGISSGITVSNAALDAGFRRALEREFTGDGADQFIHKVTSNVHYISGLTGHVKEVVVSCYADGLKRTHIISLACSVAASAFALTIRNQQL</sequence>
<dbReference type="OrthoDB" id="6770063at2759"/>
<organism evidence="8 9">
    <name type="scientific">Monascus purpureus</name>
    <name type="common">Red mold</name>
    <name type="synonym">Monascus anka</name>
    <dbReference type="NCBI Taxonomy" id="5098"/>
    <lineage>
        <taxon>Eukaryota</taxon>
        <taxon>Fungi</taxon>
        <taxon>Dikarya</taxon>
        <taxon>Ascomycota</taxon>
        <taxon>Pezizomycotina</taxon>
        <taxon>Eurotiomycetes</taxon>
        <taxon>Eurotiomycetidae</taxon>
        <taxon>Eurotiales</taxon>
        <taxon>Aspergillaceae</taxon>
        <taxon>Monascus</taxon>
    </lineage>
</organism>
<feature type="domain" description="Major facilitator superfamily (MFS) profile" evidence="7">
    <location>
        <begin position="84"/>
        <end position="589"/>
    </location>
</feature>
<evidence type="ECO:0000259" key="7">
    <source>
        <dbReference type="PROSITE" id="PS50850"/>
    </source>
</evidence>
<feature type="transmembrane region" description="Helical" evidence="6">
    <location>
        <begin position="393"/>
        <end position="416"/>
    </location>
</feature>